<sequence length="98" mass="10906">MLRQMTSTLSVSLSLPPLVTCSLLPSSLHYCLALPLYMDLVDGLCVLPKSLIQSYSNGDCLIHSRGSVLSYRKRICKSCICRRECAGRNGERGQSKRR</sequence>
<evidence type="ECO:0008006" key="4">
    <source>
        <dbReference type="Google" id="ProtNLM"/>
    </source>
</evidence>
<dbReference type="AlphaFoldDB" id="A0A6A6EVA5"/>
<dbReference type="EMBL" id="ML994610">
    <property type="protein sequence ID" value="KAF2195135.1"/>
    <property type="molecule type" value="Genomic_DNA"/>
</dbReference>
<reference evidence="2" key="1">
    <citation type="journal article" date="2020" name="Stud. Mycol.">
        <title>101 Dothideomycetes genomes: a test case for predicting lifestyles and emergence of pathogens.</title>
        <authorList>
            <person name="Haridas S."/>
            <person name="Albert R."/>
            <person name="Binder M."/>
            <person name="Bloem J."/>
            <person name="Labutti K."/>
            <person name="Salamov A."/>
            <person name="Andreopoulos B."/>
            <person name="Baker S."/>
            <person name="Barry K."/>
            <person name="Bills G."/>
            <person name="Bluhm B."/>
            <person name="Cannon C."/>
            <person name="Castanera R."/>
            <person name="Culley D."/>
            <person name="Daum C."/>
            <person name="Ezra D."/>
            <person name="Gonzalez J."/>
            <person name="Henrissat B."/>
            <person name="Kuo A."/>
            <person name="Liang C."/>
            <person name="Lipzen A."/>
            <person name="Lutzoni F."/>
            <person name="Magnuson J."/>
            <person name="Mondo S."/>
            <person name="Nolan M."/>
            <person name="Ohm R."/>
            <person name="Pangilinan J."/>
            <person name="Park H.-J."/>
            <person name="Ramirez L."/>
            <person name="Alfaro M."/>
            <person name="Sun H."/>
            <person name="Tritt A."/>
            <person name="Yoshinaga Y."/>
            <person name="Zwiers L.-H."/>
            <person name="Turgeon B."/>
            <person name="Goodwin S."/>
            <person name="Spatafora J."/>
            <person name="Crous P."/>
            <person name="Grigoriev I."/>
        </authorList>
    </citation>
    <scope>NUCLEOTIDE SEQUENCE</scope>
    <source>
        <strain evidence="2">CBS 207.26</strain>
    </source>
</reference>
<dbReference type="Proteomes" id="UP000800200">
    <property type="component" value="Unassembled WGS sequence"/>
</dbReference>
<feature type="chain" id="PRO_5025581993" description="Secreted protein" evidence="1">
    <location>
        <begin position="22"/>
        <end position="98"/>
    </location>
</feature>
<evidence type="ECO:0000313" key="3">
    <source>
        <dbReference type="Proteomes" id="UP000800200"/>
    </source>
</evidence>
<keyword evidence="3" id="KW-1185">Reference proteome</keyword>
<evidence type="ECO:0000256" key="1">
    <source>
        <dbReference type="SAM" id="SignalP"/>
    </source>
</evidence>
<gene>
    <name evidence="2" type="ORF">K469DRAFT_4151</name>
</gene>
<name>A0A6A6EVA5_9PEZI</name>
<evidence type="ECO:0000313" key="2">
    <source>
        <dbReference type="EMBL" id="KAF2195135.1"/>
    </source>
</evidence>
<protein>
    <recommendedName>
        <fullName evidence="4">Secreted protein</fullName>
    </recommendedName>
</protein>
<keyword evidence="1" id="KW-0732">Signal</keyword>
<proteinExistence type="predicted"/>
<organism evidence="2 3">
    <name type="scientific">Zopfia rhizophila CBS 207.26</name>
    <dbReference type="NCBI Taxonomy" id="1314779"/>
    <lineage>
        <taxon>Eukaryota</taxon>
        <taxon>Fungi</taxon>
        <taxon>Dikarya</taxon>
        <taxon>Ascomycota</taxon>
        <taxon>Pezizomycotina</taxon>
        <taxon>Dothideomycetes</taxon>
        <taxon>Dothideomycetes incertae sedis</taxon>
        <taxon>Zopfiaceae</taxon>
        <taxon>Zopfia</taxon>
    </lineage>
</organism>
<accession>A0A6A6EVA5</accession>
<feature type="signal peptide" evidence="1">
    <location>
        <begin position="1"/>
        <end position="21"/>
    </location>
</feature>